<dbReference type="CDD" id="cd18186">
    <property type="entry name" value="BTB_POZ_ZBTB_KLHL-like"/>
    <property type="match status" value="1"/>
</dbReference>
<comment type="caution">
    <text evidence="2">The sequence shown here is derived from an EMBL/GenBank/DDBJ whole genome shotgun (WGS) entry which is preliminary data.</text>
</comment>
<dbReference type="InterPro" id="IPR011333">
    <property type="entry name" value="SKP1/BTB/POZ_sf"/>
</dbReference>
<dbReference type="Proteomes" id="UP001642502">
    <property type="component" value="Unassembled WGS sequence"/>
</dbReference>
<accession>A0ABP0E338</accession>
<name>A0ABP0E338_9PEZI</name>
<dbReference type="Pfam" id="PF00651">
    <property type="entry name" value="BTB"/>
    <property type="match status" value="1"/>
</dbReference>
<keyword evidence="3" id="KW-1185">Reference proteome</keyword>
<dbReference type="Gene3D" id="3.30.710.10">
    <property type="entry name" value="Potassium Channel Kv1.1, Chain A"/>
    <property type="match status" value="1"/>
</dbReference>
<evidence type="ECO:0000313" key="3">
    <source>
        <dbReference type="Proteomes" id="UP001642502"/>
    </source>
</evidence>
<organism evidence="2 3">
    <name type="scientific">Sporothrix epigloea</name>
    <dbReference type="NCBI Taxonomy" id="1892477"/>
    <lineage>
        <taxon>Eukaryota</taxon>
        <taxon>Fungi</taxon>
        <taxon>Dikarya</taxon>
        <taxon>Ascomycota</taxon>
        <taxon>Pezizomycotina</taxon>
        <taxon>Sordariomycetes</taxon>
        <taxon>Sordariomycetidae</taxon>
        <taxon>Ophiostomatales</taxon>
        <taxon>Ophiostomataceae</taxon>
        <taxon>Sporothrix</taxon>
    </lineage>
</organism>
<dbReference type="PROSITE" id="PS50097">
    <property type="entry name" value="BTB"/>
    <property type="match status" value="1"/>
</dbReference>
<dbReference type="SMART" id="SM00225">
    <property type="entry name" value="BTB"/>
    <property type="match status" value="1"/>
</dbReference>
<protein>
    <recommendedName>
        <fullName evidence="1">BTB domain-containing protein</fullName>
    </recommendedName>
</protein>
<evidence type="ECO:0000259" key="1">
    <source>
        <dbReference type="PROSITE" id="PS50097"/>
    </source>
</evidence>
<dbReference type="EMBL" id="CAWUON010000170">
    <property type="protein sequence ID" value="CAK7274998.1"/>
    <property type="molecule type" value="Genomic_DNA"/>
</dbReference>
<dbReference type="InterPro" id="IPR000210">
    <property type="entry name" value="BTB/POZ_dom"/>
</dbReference>
<sequence>MASVKKAKVAQKTTPIAVSGDVVLVVGPSGKKLRVHSLFIANASPVFNAMLGPNFAEGQQLKKSGLTEVVLPDDDAEAMELILKVIHGCNDTVPEKLTPDELVAVAVAADKYDCVGSLTFAMQIWLSCMSMTDPENLWAVAMTALVFRRQKAFAEATSALILNDAGSYLDGIRNYENLIDPVLLLKIAAKMEEERNKLRMALVMDIIGGEWQCDQHCKAKNRVSWFKGVIQRTGGFGQSAISSTLHTLTDEASRNDARAGSYYYSASTSKSDLSDFFKSVSEKVNLRHERESGLCLRCIQTGESHQWHASQ</sequence>
<proteinExistence type="predicted"/>
<gene>
    <name evidence="2" type="ORF">SEPCBS119000_006459</name>
</gene>
<dbReference type="SUPFAM" id="SSF54695">
    <property type="entry name" value="POZ domain"/>
    <property type="match status" value="1"/>
</dbReference>
<evidence type="ECO:0000313" key="2">
    <source>
        <dbReference type="EMBL" id="CAK7274998.1"/>
    </source>
</evidence>
<reference evidence="2 3" key="1">
    <citation type="submission" date="2024-01" db="EMBL/GenBank/DDBJ databases">
        <authorList>
            <person name="Allen C."/>
            <person name="Tagirdzhanova G."/>
        </authorList>
    </citation>
    <scope>NUCLEOTIDE SEQUENCE [LARGE SCALE GENOMIC DNA]</scope>
    <source>
        <strain evidence="2 3">CBS 119000</strain>
    </source>
</reference>
<feature type="domain" description="BTB" evidence="1">
    <location>
        <begin position="20"/>
        <end position="95"/>
    </location>
</feature>